<feature type="non-terminal residue" evidence="2">
    <location>
        <position position="151"/>
    </location>
</feature>
<evidence type="ECO:0000256" key="1">
    <source>
        <dbReference type="SAM" id="MobiDB-lite"/>
    </source>
</evidence>
<proteinExistence type="predicted"/>
<feature type="non-terminal residue" evidence="2">
    <location>
        <position position="1"/>
    </location>
</feature>
<name>A0A0B7BW25_9EUPU</name>
<sequence>DSEAEASCRSGSNLSDWSGTGLPNVKEESAKDQVELLTEVPCDVIEEIDIDNFSDDQSDDYEGLQEDSHWSAGRKLEVSFRKRIVDPSVNGSRENENINVGIIQPLQPPYSAVMMNNFGWIPATEEMAGDSETYLNITGERESPKGNTETS</sequence>
<dbReference type="AlphaFoldDB" id="A0A0B7BW25"/>
<protein>
    <submittedName>
        <fullName evidence="2">Uncharacterized protein</fullName>
    </submittedName>
</protein>
<organism evidence="2">
    <name type="scientific">Arion vulgaris</name>
    <dbReference type="NCBI Taxonomy" id="1028688"/>
    <lineage>
        <taxon>Eukaryota</taxon>
        <taxon>Metazoa</taxon>
        <taxon>Spiralia</taxon>
        <taxon>Lophotrochozoa</taxon>
        <taxon>Mollusca</taxon>
        <taxon>Gastropoda</taxon>
        <taxon>Heterobranchia</taxon>
        <taxon>Euthyneura</taxon>
        <taxon>Panpulmonata</taxon>
        <taxon>Eupulmonata</taxon>
        <taxon>Stylommatophora</taxon>
        <taxon>Helicina</taxon>
        <taxon>Arionoidea</taxon>
        <taxon>Arionidae</taxon>
        <taxon>Arion</taxon>
    </lineage>
</organism>
<accession>A0A0B7BW25</accession>
<dbReference type="EMBL" id="HACG01050257">
    <property type="protein sequence ID" value="CEK97122.1"/>
    <property type="molecule type" value="Transcribed_RNA"/>
</dbReference>
<feature type="region of interest" description="Disordered" evidence="1">
    <location>
        <begin position="1"/>
        <end position="31"/>
    </location>
</feature>
<gene>
    <name evidence="2" type="primary">ORF214719</name>
</gene>
<reference evidence="2" key="1">
    <citation type="submission" date="2014-12" db="EMBL/GenBank/DDBJ databases">
        <title>Insight into the proteome of Arion vulgaris.</title>
        <authorList>
            <person name="Aradska J."/>
            <person name="Bulat T."/>
            <person name="Smidak R."/>
            <person name="Sarate P."/>
            <person name="Gangsoo J."/>
            <person name="Sialana F."/>
            <person name="Bilban M."/>
            <person name="Lubec G."/>
        </authorList>
    </citation>
    <scope>NUCLEOTIDE SEQUENCE</scope>
    <source>
        <tissue evidence="2">Skin</tissue>
    </source>
</reference>
<feature type="compositionally biased region" description="Polar residues" evidence="1">
    <location>
        <begin position="9"/>
        <end position="18"/>
    </location>
</feature>
<evidence type="ECO:0000313" key="2">
    <source>
        <dbReference type="EMBL" id="CEK97122.1"/>
    </source>
</evidence>